<dbReference type="NCBIfam" id="TIGR01003">
    <property type="entry name" value="PTS_HPr_family"/>
    <property type="match status" value="1"/>
</dbReference>
<evidence type="ECO:0000256" key="8">
    <source>
        <dbReference type="ARBA" id="ARBA00022553"/>
    </source>
</evidence>
<dbReference type="SUPFAM" id="SSF47831">
    <property type="entry name" value="Enzyme I of the PEP:sugar phosphotransferase system HPr-binding (sub)domain"/>
    <property type="match status" value="1"/>
</dbReference>
<dbReference type="Pfam" id="PF00359">
    <property type="entry name" value="PTS_EIIA_2"/>
    <property type="match status" value="1"/>
</dbReference>
<keyword evidence="11" id="KW-0598">Phosphotransferase system</keyword>
<evidence type="ECO:0000259" key="15">
    <source>
        <dbReference type="PROSITE" id="PS51094"/>
    </source>
</evidence>
<keyword evidence="6" id="KW-0813">Transport</keyword>
<dbReference type="InterPro" id="IPR050499">
    <property type="entry name" value="PEP-utilizing_PTS_enzyme"/>
</dbReference>
<keyword evidence="12" id="KW-0479">Metal-binding</keyword>
<dbReference type="InterPro" id="IPR000121">
    <property type="entry name" value="PEP_util_C"/>
</dbReference>
<dbReference type="PANTHER" id="PTHR46244:SF6">
    <property type="entry name" value="PHOSPHOENOLPYRUVATE-PROTEIN PHOSPHOTRANSFERASE"/>
    <property type="match status" value="1"/>
</dbReference>
<keyword evidence="8" id="KW-0597">Phosphoprotein</keyword>
<dbReference type="Gene3D" id="3.40.930.10">
    <property type="entry name" value="Mannitol-specific EII, Chain A"/>
    <property type="match status" value="1"/>
</dbReference>
<evidence type="ECO:0000256" key="4">
    <source>
        <dbReference type="ARBA" id="ARBA00007837"/>
    </source>
</evidence>
<dbReference type="InterPro" id="IPR000032">
    <property type="entry name" value="HPr-like"/>
</dbReference>
<dbReference type="InterPro" id="IPR015813">
    <property type="entry name" value="Pyrv/PenolPyrv_kinase-like_dom"/>
</dbReference>
<dbReference type="NCBIfam" id="TIGR01417">
    <property type="entry name" value="PTS_I_fam"/>
    <property type="match status" value="1"/>
</dbReference>
<dbReference type="PROSITE" id="PS51350">
    <property type="entry name" value="PTS_HPR_DOM"/>
    <property type="match status" value="1"/>
</dbReference>
<dbReference type="PRINTS" id="PR01736">
    <property type="entry name" value="PHPHTRNFRASE"/>
</dbReference>
<evidence type="ECO:0000259" key="16">
    <source>
        <dbReference type="PROSITE" id="PS51350"/>
    </source>
</evidence>
<sequence length="822" mass="88048">MLNLTPSDIRLGQKFSSKEEAIQGIAKLLAELGAVEAGYVDSMLGRERTANTYLGNGVVIPHGQPQQSNLIRETRVVLIQVPQGVAWKGEERAHLIFGIAAKSDEHIGLLARLTSITADADLAKDLASTTDPEVIIAAVFGEETGAGDDIDDDYAGERVFVKFTNPRGFHLRPASQLAELTEQMDGNISLVVNGREADARSALKIVSLGITAESHIEIRSDSPYATDHLDRISRLLELINDEPQEVIDEVDSAIHWEPVQSESTSSISGTMAAPGIAVGPVFHWNLGSHDAADRKRGDEASECSALEVAIETAVSGLTELADDENMNKVQRNLFTAHVALVDDLELKEAALNKIKEGEDALSAWNAVVTDKAAKLEALTDANLAQRAVDLKDAGHRVSRVLLGEVQDPLAEITAPVVLIAEDLEPSEAAQLSSEKVSGICLRAGSPNAHSAIVARSLGIPMVVAMGDALADAVRDATVLLDASGARLFLEPSEADLESACKALKAIDARREQAWSQRFSPALLTDGHRVEVVANIARVEEAENALKAGAEGVGLVRTEFLFLDREHAPTEDEQYECYKAMVEALGGLPMVLRTVDIGGDKPVDYLGLSEHDLSFLGLRGIRLGLARPDIIKTQLRAVFRAAKHGPIKLLFPMIATPNDFRRIRQIAETVRREVDGPQIDLGVMIEVPAAVTMAPELAKVVDFFSVGTNDLTQYGLAVDRTHPLLAKRADSLHPVVLRMIDTATKAAHAEGKWVGVCGGLAADPLGAQILTGIGVDELSMPAALIPAVKEKLRKANLADLQALAKRALAQDDAVAVRLIPPAV</sequence>
<evidence type="ECO:0000256" key="2">
    <source>
        <dbReference type="ARBA" id="ARBA00001946"/>
    </source>
</evidence>
<feature type="domain" description="HPr" evidence="16">
    <location>
        <begin position="156"/>
        <end position="250"/>
    </location>
</feature>
<dbReference type="SUPFAM" id="SSF51621">
    <property type="entry name" value="Phosphoenolpyruvate/pyruvate domain"/>
    <property type="match status" value="1"/>
</dbReference>
<dbReference type="EC" id="2.7.3.9" evidence="5"/>
<dbReference type="RefSeq" id="WP_308986534.1">
    <property type="nucleotide sequence ID" value="NZ_JARXIC010000045.1"/>
</dbReference>
<gene>
    <name evidence="17" type="primary">ptsP</name>
    <name evidence="17" type="ORF">QEH59_16780</name>
</gene>
<dbReference type="InterPro" id="IPR008731">
    <property type="entry name" value="PTS_EIN"/>
</dbReference>
<evidence type="ECO:0000313" key="18">
    <source>
        <dbReference type="Proteomes" id="UP001243717"/>
    </source>
</evidence>
<keyword evidence="14" id="KW-0460">Magnesium</keyword>
<comment type="cofactor">
    <cofactor evidence="2">
        <name>Mg(2+)</name>
        <dbReference type="ChEBI" id="CHEBI:18420"/>
    </cofactor>
</comment>
<dbReference type="Proteomes" id="UP001243717">
    <property type="component" value="Unassembled WGS sequence"/>
</dbReference>
<dbReference type="Pfam" id="PF00391">
    <property type="entry name" value="PEP-utilizers"/>
    <property type="match status" value="1"/>
</dbReference>
<dbReference type="InterPro" id="IPR035895">
    <property type="entry name" value="HPr-like_sf"/>
</dbReference>
<evidence type="ECO:0000313" key="17">
    <source>
        <dbReference type="EMBL" id="MDQ8196092.1"/>
    </source>
</evidence>
<keyword evidence="13" id="KW-0418">Kinase</keyword>
<evidence type="ECO:0000256" key="14">
    <source>
        <dbReference type="ARBA" id="ARBA00022842"/>
    </source>
</evidence>
<dbReference type="Gene3D" id="3.50.30.10">
    <property type="entry name" value="Phosphohistidine domain"/>
    <property type="match status" value="1"/>
</dbReference>
<dbReference type="InterPro" id="IPR036637">
    <property type="entry name" value="Phosphohistidine_dom_sf"/>
</dbReference>
<evidence type="ECO:0000256" key="7">
    <source>
        <dbReference type="ARBA" id="ARBA00022490"/>
    </source>
</evidence>
<feature type="domain" description="PTS EIIA type-2" evidence="15">
    <location>
        <begin position="2"/>
        <end position="143"/>
    </location>
</feature>
<evidence type="ECO:0000256" key="3">
    <source>
        <dbReference type="ARBA" id="ARBA00004496"/>
    </source>
</evidence>
<keyword evidence="18" id="KW-1185">Reference proteome</keyword>
<proteinExistence type="inferred from homology"/>
<comment type="subcellular location">
    <subcellularLocation>
        <location evidence="3">Cytoplasm</location>
    </subcellularLocation>
</comment>
<dbReference type="Gene3D" id="3.20.20.60">
    <property type="entry name" value="Phosphoenolpyruvate-binding domains"/>
    <property type="match status" value="1"/>
</dbReference>
<reference evidence="17 18" key="1">
    <citation type="submission" date="2023-04" db="EMBL/GenBank/DDBJ databases">
        <title>A novel bacteria isolated from coastal sediment.</title>
        <authorList>
            <person name="Liu X.-J."/>
            <person name="Du Z.-J."/>
        </authorList>
    </citation>
    <scope>NUCLEOTIDE SEQUENCE [LARGE SCALE GENOMIC DNA]</scope>
    <source>
        <strain evidence="17 18">SDUM461004</strain>
    </source>
</reference>
<dbReference type="SUPFAM" id="SSF52009">
    <property type="entry name" value="Phosphohistidine domain"/>
    <property type="match status" value="1"/>
</dbReference>
<dbReference type="CDD" id="cd00211">
    <property type="entry name" value="PTS_IIA_fru"/>
    <property type="match status" value="1"/>
</dbReference>
<dbReference type="SUPFAM" id="SSF55804">
    <property type="entry name" value="Phoshotransferase/anion transport protein"/>
    <property type="match status" value="1"/>
</dbReference>
<protein>
    <recommendedName>
        <fullName evidence="5">phosphoenolpyruvate--protein phosphotransferase</fullName>
        <ecNumber evidence="5">2.7.3.9</ecNumber>
    </recommendedName>
</protein>
<dbReference type="GO" id="GO:0008965">
    <property type="term" value="F:phosphoenolpyruvate-protein phosphotransferase activity"/>
    <property type="evidence" value="ECO:0007669"/>
    <property type="project" value="UniProtKB-EC"/>
</dbReference>
<keyword evidence="10 17" id="KW-0808">Transferase</keyword>
<dbReference type="InterPro" id="IPR002178">
    <property type="entry name" value="PTS_EIIA_type-2_dom"/>
</dbReference>
<keyword evidence="9" id="KW-0762">Sugar transport</keyword>
<evidence type="ECO:0000256" key="10">
    <source>
        <dbReference type="ARBA" id="ARBA00022679"/>
    </source>
</evidence>
<evidence type="ECO:0000256" key="13">
    <source>
        <dbReference type="ARBA" id="ARBA00022777"/>
    </source>
</evidence>
<dbReference type="PANTHER" id="PTHR46244">
    <property type="entry name" value="PHOSPHOENOLPYRUVATE-PROTEIN PHOSPHOTRANSFERASE"/>
    <property type="match status" value="1"/>
</dbReference>
<dbReference type="EMBL" id="JARXIC010000045">
    <property type="protein sequence ID" value="MDQ8196092.1"/>
    <property type="molecule type" value="Genomic_DNA"/>
</dbReference>
<keyword evidence="7" id="KW-0963">Cytoplasm</keyword>
<dbReference type="SUPFAM" id="SSF55594">
    <property type="entry name" value="HPr-like"/>
    <property type="match status" value="1"/>
</dbReference>
<accession>A0ABU1AMR0</accession>
<dbReference type="PROSITE" id="PS51094">
    <property type="entry name" value="PTS_EIIA_TYPE_2"/>
    <property type="match status" value="1"/>
</dbReference>
<dbReference type="InterPro" id="IPR006318">
    <property type="entry name" value="PTS_EI-like"/>
</dbReference>
<dbReference type="Gene3D" id="1.10.274.10">
    <property type="entry name" value="PtsI, HPr-binding domain"/>
    <property type="match status" value="1"/>
</dbReference>
<dbReference type="InterPro" id="IPR036618">
    <property type="entry name" value="PtsI_HPr-bd_sf"/>
</dbReference>
<dbReference type="InterPro" id="IPR008279">
    <property type="entry name" value="PEP-util_enz_mobile_dom"/>
</dbReference>
<evidence type="ECO:0000256" key="9">
    <source>
        <dbReference type="ARBA" id="ARBA00022597"/>
    </source>
</evidence>
<comment type="similarity">
    <text evidence="4">Belongs to the PEP-utilizing enzyme family.</text>
</comment>
<comment type="catalytic activity">
    <reaction evidence="1">
        <text>L-histidyl-[protein] + phosphoenolpyruvate = N(pros)-phospho-L-histidyl-[protein] + pyruvate</text>
        <dbReference type="Rhea" id="RHEA:23880"/>
        <dbReference type="Rhea" id="RHEA-COMP:9745"/>
        <dbReference type="Rhea" id="RHEA-COMP:9746"/>
        <dbReference type="ChEBI" id="CHEBI:15361"/>
        <dbReference type="ChEBI" id="CHEBI:29979"/>
        <dbReference type="ChEBI" id="CHEBI:58702"/>
        <dbReference type="ChEBI" id="CHEBI:64837"/>
        <dbReference type="EC" id="2.7.3.9"/>
    </reaction>
</comment>
<dbReference type="InterPro" id="IPR016152">
    <property type="entry name" value="PTrfase/Anion_transptr"/>
</dbReference>
<evidence type="ECO:0000256" key="11">
    <source>
        <dbReference type="ARBA" id="ARBA00022683"/>
    </source>
</evidence>
<name>A0ABU1AMR0_9BACT</name>
<evidence type="ECO:0000256" key="1">
    <source>
        <dbReference type="ARBA" id="ARBA00000683"/>
    </source>
</evidence>
<dbReference type="Pfam" id="PF00381">
    <property type="entry name" value="PTS-HPr"/>
    <property type="match status" value="1"/>
</dbReference>
<evidence type="ECO:0000256" key="6">
    <source>
        <dbReference type="ARBA" id="ARBA00022448"/>
    </source>
</evidence>
<comment type="caution">
    <text evidence="17">The sequence shown here is derived from an EMBL/GenBank/DDBJ whole genome shotgun (WGS) entry which is preliminary data.</text>
</comment>
<evidence type="ECO:0000256" key="5">
    <source>
        <dbReference type="ARBA" id="ARBA00012232"/>
    </source>
</evidence>
<dbReference type="Pfam" id="PF02896">
    <property type="entry name" value="PEP-utilizers_C"/>
    <property type="match status" value="1"/>
</dbReference>
<dbReference type="Gene3D" id="3.30.1340.10">
    <property type="entry name" value="HPr-like"/>
    <property type="match status" value="1"/>
</dbReference>
<evidence type="ECO:0000256" key="12">
    <source>
        <dbReference type="ARBA" id="ARBA00022723"/>
    </source>
</evidence>
<dbReference type="PRINTS" id="PR00107">
    <property type="entry name" value="PHOSPHOCPHPR"/>
</dbReference>
<dbReference type="Pfam" id="PF05524">
    <property type="entry name" value="PEP-utilisers_N"/>
    <property type="match status" value="1"/>
</dbReference>
<organism evidence="17 18">
    <name type="scientific">Thalassobacterium sedimentorum</name>
    <dbReference type="NCBI Taxonomy" id="3041258"/>
    <lineage>
        <taxon>Bacteria</taxon>
        <taxon>Pseudomonadati</taxon>
        <taxon>Verrucomicrobiota</taxon>
        <taxon>Opitutia</taxon>
        <taxon>Puniceicoccales</taxon>
        <taxon>Coraliomargaritaceae</taxon>
        <taxon>Thalassobacterium</taxon>
    </lineage>
</organism>
<dbReference type="InterPro" id="IPR040442">
    <property type="entry name" value="Pyrv_kinase-like_dom_sf"/>
</dbReference>